<feature type="transmembrane region" description="Helical" evidence="8">
    <location>
        <begin position="378"/>
        <end position="401"/>
    </location>
</feature>
<evidence type="ECO:0000259" key="9">
    <source>
        <dbReference type="PROSITE" id="PS50850"/>
    </source>
</evidence>
<evidence type="ECO:0000256" key="1">
    <source>
        <dbReference type="ARBA" id="ARBA00004651"/>
    </source>
</evidence>
<evidence type="ECO:0000256" key="3">
    <source>
        <dbReference type="ARBA" id="ARBA00022475"/>
    </source>
</evidence>
<evidence type="ECO:0000313" key="10">
    <source>
        <dbReference type="EMBL" id="MBB3173480.1"/>
    </source>
</evidence>
<feature type="domain" description="Major facilitator superfamily (MFS) profile" evidence="9">
    <location>
        <begin position="28"/>
        <end position="433"/>
    </location>
</feature>
<evidence type="ECO:0000256" key="6">
    <source>
        <dbReference type="ARBA" id="ARBA00022989"/>
    </source>
</evidence>
<feature type="transmembrane region" description="Helical" evidence="8">
    <location>
        <begin position="315"/>
        <end position="335"/>
    </location>
</feature>
<evidence type="ECO:0000256" key="2">
    <source>
        <dbReference type="ARBA" id="ARBA00022448"/>
    </source>
</evidence>
<evidence type="ECO:0000256" key="8">
    <source>
        <dbReference type="SAM" id="Phobius"/>
    </source>
</evidence>
<dbReference type="Gene3D" id="1.20.1250.20">
    <property type="entry name" value="MFS general substrate transporter like domains"/>
    <property type="match status" value="2"/>
</dbReference>
<dbReference type="GO" id="GO:0005886">
    <property type="term" value="C:plasma membrane"/>
    <property type="evidence" value="ECO:0007669"/>
    <property type="project" value="UniProtKB-SubCell"/>
</dbReference>
<protein>
    <submittedName>
        <fullName evidence="10">MHS family proline/betaine transporter-like MFS transporter</fullName>
    </submittedName>
</protein>
<keyword evidence="6 8" id="KW-1133">Transmembrane helix</keyword>
<gene>
    <name evidence="10" type="ORF">FHR90_001303</name>
</gene>
<dbReference type="PANTHER" id="PTHR43528">
    <property type="entry name" value="ALPHA-KETOGLUTARATE PERMEASE"/>
    <property type="match status" value="1"/>
</dbReference>
<dbReference type="InterPro" id="IPR036259">
    <property type="entry name" value="MFS_trans_sf"/>
</dbReference>
<dbReference type="InterPro" id="IPR020846">
    <property type="entry name" value="MFS_dom"/>
</dbReference>
<dbReference type="AlphaFoldDB" id="A0A839UZB3"/>
<name>A0A839UZB3_9PROT</name>
<keyword evidence="4 8" id="KW-0812">Transmembrane</keyword>
<dbReference type="PANTHER" id="PTHR43528:SF3">
    <property type="entry name" value="CITRATE-PROTON SYMPORTER"/>
    <property type="match status" value="1"/>
</dbReference>
<dbReference type="InterPro" id="IPR051084">
    <property type="entry name" value="H+-coupled_symporters"/>
</dbReference>
<dbReference type="InterPro" id="IPR011701">
    <property type="entry name" value="MFS"/>
</dbReference>
<evidence type="ECO:0000313" key="11">
    <source>
        <dbReference type="Proteomes" id="UP000557688"/>
    </source>
</evidence>
<dbReference type="EMBL" id="JACHXV010000004">
    <property type="protein sequence ID" value="MBB3173480.1"/>
    <property type="molecule type" value="Genomic_DNA"/>
</dbReference>
<organism evidence="10 11">
    <name type="scientific">Endobacter medicaginis</name>
    <dbReference type="NCBI Taxonomy" id="1181271"/>
    <lineage>
        <taxon>Bacteria</taxon>
        <taxon>Pseudomonadati</taxon>
        <taxon>Pseudomonadota</taxon>
        <taxon>Alphaproteobacteria</taxon>
        <taxon>Acetobacterales</taxon>
        <taxon>Acetobacteraceae</taxon>
        <taxon>Endobacter</taxon>
    </lineage>
</organism>
<feature type="transmembrane region" description="Helical" evidence="8">
    <location>
        <begin position="247"/>
        <end position="270"/>
    </location>
</feature>
<keyword evidence="5" id="KW-0769">Symport</keyword>
<feature type="transmembrane region" description="Helical" evidence="8">
    <location>
        <begin position="407"/>
        <end position="428"/>
    </location>
</feature>
<keyword evidence="3" id="KW-1003">Cell membrane</keyword>
<feature type="transmembrane region" description="Helical" evidence="8">
    <location>
        <begin position="100"/>
        <end position="118"/>
    </location>
</feature>
<sequence>MACHATNVTEMQIDAFHHGEFGKSSKIGTMAAVTGNALEVYDFTVYSFFSIYISREFFPVGSELVSLLVSLATFGVGFFIRPFGAVLIGHYADRHGRKPALTLTIGLMFIGTAAIAFTPSYAQIGIAAPLLVVVGRLLQGFSSGGEIGTATTWLLESTVRRRRCELVSWQAASQGAAAAFGALVGLSLHALVPETAMQAWGWRTAFLIALLIGPVGLYIRAKLRETALPATDVALHWFDIFAAEWKILLQGVLLMAGSTVSSYVMIYYMPVYLVRSLGFSQTLAFVVPCIAGLTMLIVSPLGGRLADRHKLRRSLPLGLGVVQMVLILPLFHLLVSKSPMLVILPAMSAFFALGALGSGAGTALMIEAFPRRHRAAGMAISYSCGVTVFGGFAPMIVTWLISVTHSVMAPAWYLLAATTISLITVLFYPPENAK</sequence>
<dbReference type="PROSITE" id="PS50850">
    <property type="entry name" value="MFS"/>
    <property type="match status" value="1"/>
</dbReference>
<keyword evidence="2" id="KW-0813">Transport</keyword>
<feature type="transmembrane region" description="Helical" evidence="8">
    <location>
        <begin position="64"/>
        <end position="88"/>
    </location>
</feature>
<dbReference type="Proteomes" id="UP000557688">
    <property type="component" value="Unassembled WGS sequence"/>
</dbReference>
<keyword evidence="11" id="KW-1185">Reference proteome</keyword>
<reference evidence="10 11" key="1">
    <citation type="submission" date="2020-08" db="EMBL/GenBank/DDBJ databases">
        <title>Genomic Encyclopedia of Type Strains, Phase III (KMG-III): the genomes of soil and plant-associated and newly described type strains.</title>
        <authorList>
            <person name="Whitman W."/>
        </authorList>
    </citation>
    <scope>NUCLEOTIDE SEQUENCE [LARGE SCALE GENOMIC DNA]</scope>
    <source>
        <strain evidence="10 11">CECT 8088</strain>
    </source>
</reference>
<proteinExistence type="predicted"/>
<evidence type="ECO:0000256" key="7">
    <source>
        <dbReference type="ARBA" id="ARBA00023136"/>
    </source>
</evidence>
<dbReference type="RefSeq" id="WP_218061918.1">
    <property type="nucleotide sequence ID" value="NZ_JABXXQ010000025.1"/>
</dbReference>
<feature type="transmembrane region" description="Helical" evidence="8">
    <location>
        <begin position="200"/>
        <end position="219"/>
    </location>
</feature>
<dbReference type="SUPFAM" id="SSF103473">
    <property type="entry name" value="MFS general substrate transporter"/>
    <property type="match status" value="1"/>
</dbReference>
<dbReference type="GO" id="GO:0015293">
    <property type="term" value="F:symporter activity"/>
    <property type="evidence" value="ECO:0007669"/>
    <property type="project" value="UniProtKB-KW"/>
</dbReference>
<dbReference type="Pfam" id="PF07690">
    <property type="entry name" value="MFS_1"/>
    <property type="match status" value="1"/>
</dbReference>
<feature type="transmembrane region" description="Helical" evidence="8">
    <location>
        <begin position="166"/>
        <end position="188"/>
    </location>
</feature>
<evidence type="ECO:0000256" key="4">
    <source>
        <dbReference type="ARBA" id="ARBA00022692"/>
    </source>
</evidence>
<feature type="transmembrane region" description="Helical" evidence="8">
    <location>
        <begin position="341"/>
        <end position="366"/>
    </location>
</feature>
<evidence type="ECO:0000256" key="5">
    <source>
        <dbReference type="ARBA" id="ARBA00022847"/>
    </source>
</evidence>
<comment type="caution">
    <text evidence="10">The sequence shown here is derived from an EMBL/GenBank/DDBJ whole genome shotgun (WGS) entry which is preliminary data.</text>
</comment>
<comment type="subcellular location">
    <subcellularLocation>
        <location evidence="1">Cell membrane</location>
        <topology evidence="1">Multi-pass membrane protein</topology>
    </subcellularLocation>
</comment>
<accession>A0A839UZB3</accession>
<keyword evidence="7 8" id="KW-0472">Membrane</keyword>
<feature type="transmembrane region" description="Helical" evidence="8">
    <location>
        <begin position="282"/>
        <end position="303"/>
    </location>
</feature>